<accession>A0A2N7F5Z6</accession>
<sequence length="174" mass="18486">MYKNKGFTLLELVVVIVILGVLAVTAAPRFLNLQSDARNASLKGLKGAIESAINLSYGKMLVANAEGNPITKGASAAAIIPGCGDCTFWYGYSPADVKTLSVLVDGIDVDGSGDFVLTDVQSNNNISNAYYVEITFPNNMLNGNLVNDSCYLRYESRIGVPVDAKPVLDLVSCN</sequence>
<gene>
    <name evidence="2" type="ORF">BCU17_07905</name>
</gene>
<evidence type="ECO:0008006" key="4">
    <source>
        <dbReference type="Google" id="ProtNLM"/>
    </source>
</evidence>
<dbReference type="InterPro" id="IPR012902">
    <property type="entry name" value="N_methyl_site"/>
</dbReference>
<dbReference type="EMBL" id="MCWU01000085">
    <property type="protein sequence ID" value="PMJ61066.1"/>
    <property type="molecule type" value="Genomic_DNA"/>
</dbReference>
<organism evidence="2 3">
    <name type="scientific">Vibrio splendidus</name>
    <dbReference type="NCBI Taxonomy" id="29497"/>
    <lineage>
        <taxon>Bacteria</taxon>
        <taxon>Pseudomonadati</taxon>
        <taxon>Pseudomonadota</taxon>
        <taxon>Gammaproteobacteria</taxon>
        <taxon>Vibrionales</taxon>
        <taxon>Vibrionaceae</taxon>
        <taxon>Vibrio</taxon>
    </lineage>
</organism>
<protein>
    <recommendedName>
        <fullName evidence="4">MSHA biogenesis protein MshA</fullName>
    </recommendedName>
</protein>
<keyword evidence="1" id="KW-0812">Transmembrane</keyword>
<keyword evidence="1" id="KW-1133">Transmembrane helix</keyword>
<keyword evidence="1" id="KW-0472">Membrane</keyword>
<dbReference type="NCBIfam" id="TIGR02532">
    <property type="entry name" value="IV_pilin_GFxxxE"/>
    <property type="match status" value="1"/>
</dbReference>
<dbReference type="PROSITE" id="PS00409">
    <property type="entry name" value="PROKAR_NTER_METHYL"/>
    <property type="match status" value="1"/>
</dbReference>
<evidence type="ECO:0000313" key="2">
    <source>
        <dbReference type="EMBL" id="PMJ61066.1"/>
    </source>
</evidence>
<dbReference type="SUPFAM" id="SSF54523">
    <property type="entry name" value="Pili subunits"/>
    <property type="match status" value="1"/>
</dbReference>
<comment type="caution">
    <text evidence="2">The sequence shown here is derived from an EMBL/GenBank/DDBJ whole genome shotgun (WGS) entry which is preliminary data.</text>
</comment>
<name>A0A2N7F5Z6_VIBSP</name>
<dbReference type="Proteomes" id="UP000235330">
    <property type="component" value="Unassembled WGS sequence"/>
</dbReference>
<dbReference type="AlphaFoldDB" id="A0A2N7F5Z6"/>
<dbReference type="Gene3D" id="3.30.700.10">
    <property type="entry name" value="Glycoprotein, Type 4 Pilin"/>
    <property type="match status" value="1"/>
</dbReference>
<dbReference type="RefSeq" id="WP_102517371.1">
    <property type="nucleotide sequence ID" value="NZ_CAWNSM010000085.1"/>
</dbReference>
<reference evidence="3" key="1">
    <citation type="submission" date="2016-07" db="EMBL/GenBank/DDBJ databases">
        <title>Nontailed viruses are major unrecognized killers of bacteria in the ocean.</title>
        <authorList>
            <person name="Kauffman K."/>
            <person name="Hussain F."/>
            <person name="Yang J."/>
            <person name="Arevalo P."/>
            <person name="Brown J."/>
            <person name="Cutler M."/>
            <person name="Kelly L."/>
            <person name="Polz M.F."/>
        </authorList>
    </citation>
    <scope>NUCLEOTIDE SEQUENCE [LARGE SCALE GENOMIC DNA]</scope>
    <source>
        <strain evidence="3">10N.261.55.E11</strain>
    </source>
</reference>
<evidence type="ECO:0000313" key="3">
    <source>
        <dbReference type="Proteomes" id="UP000235330"/>
    </source>
</evidence>
<dbReference type="InterPro" id="IPR045584">
    <property type="entry name" value="Pilin-like"/>
</dbReference>
<feature type="transmembrane region" description="Helical" evidence="1">
    <location>
        <begin position="12"/>
        <end position="31"/>
    </location>
</feature>
<proteinExistence type="predicted"/>
<evidence type="ECO:0000256" key="1">
    <source>
        <dbReference type="SAM" id="Phobius"/>
    </source>
</evidence>
<dbReference type="Pfam" id="PF07963">
    <property type="entry name" value="N_methyl"/>
    <property type="match status" value="1"/>
</dbReference>